<feature type="transmembrane region" description="Helical" evidence="1">
    <location>
        <begin position="109"/>
        <end position="130"/>
    </location>
</feature>
<dbReference type="AlphaFoldDB" id="A0A1H8Q650"/>
<dbReference type="STRING" id="406100.SAMN04488052_101353"/>
<keyword evidence="1" id="KW-1133">Transmembrane helix</keyword>
<evidence type="ECO:0000256" key="1">
    <source>
        <dbReference type="SAM" id="Phobius"/>
    </source>
</evidence>
<keyword evidence="1" id="KW-0812">Transmembrane</keyword>
<evidence type="ECO:0000313" key="2">
    <source>
        <dbReference type="EMBL" id="SEO49233.1"/>
    </source>
</evidence>
<reference evidence="2 3" key="1">
    <citation type="submission" date="2016-10" db="EMBL/GenBank/DDBJ databases">
        <authorList>
            <person name="de Groot N.N."/>
        </authorList>
    </citation>
    <scope>NUCLEOTIDE SEQUENCE [LARGE SCALE GENOMIC DNA]</scope>
    <source>
        <strain evidence="2 3">CGMCC 1.6291</strain>
    </source>
</reference>
<sequence length="218" mass="24761">MVSAAGQEQSPWSETAVRRARLWFTVWMLFWVPVILWSYGPGNFFWTCNVAQFLILLALWSRNRLLLSSQVGTVLLVGVFWAPDFLLGLFSGGALANFTEYMFNPELPLLARVTSLFHIGVPVLAVWLVYRVGYDGRGPWLQSALTVAVLPATWLLTDPERNVNWLQEPLGLEQVWLPEPAFVVAMMILYPVLLFWPGHLLTRFVLRCAGPGRRRVTS</sequence>
<protein>
    <submittedName>
        <fullName evidence="2">Uncharacterized protein</fullName>
    </submittedName>
</protein>
<feature type="transmembrane region" description="Helical" evidence="1">
    <location>
        <begin position="44"/>
        <end position="61"/>
    </location>
</feature>
<name>A0A1H8Q650_9GAMM</name>
<feature type="transmembrane region" description="Helical" evidence="1">
    <location>
        <begin position="139"/>
        <end position="156"/>
    </location>
</feature>
<proteinExistence type="predicted"/>
<feature type="transmembrane region" description="Helical" evidence="1">
    <location>
        <begin position="176"/>
        <end position="196"/>
    </location>
</feature>
<feature type="transmembrane region" description="Helical" evidence="1">
    <location>
        <begin position="73"/>
        <end position="97"/>
    </location>
</feature>
<dbReference type="Proteomes" id="UP000199657">
    <property type="component" value="Unassembled WGS sequence"/>
</dbReference>
<gene>
    <name evidence="2" type="ORF">SAMN04488052_101353</name>
</gene>
<keyword evidence="3" id="KW-1185">Reference proteome</keyword>
<feature type="transmembrane region" description="Helical" evidence="1">
    <location>
        <begin position="20"/>
        <end position="38"/>
    </location>
</feature>
<accession>A0A1H8Q650</accession>
<organism evidence="2 3">
    <name type="scientific">Aquisalimonas asiatica</name>
    <dbReference type="NCBI Taxonomy" id="406100"/>
    <lineage>
        <taxon>Bacteria</taxon>
        <taxon>Pseudomonadati</taxon>
        <taxon>Pseudomonadota</taxon>
        <taxon>Gammaproteobacteria</taxon>
        <taxon>Chromatiales</taxon>
        <taxon>Ectothiorhodospiraceae</taxon>
        <taxon>Aquisalimonas</taxon>
    </lineage>
</organism>
<keyword evidence="1" id="KW-0472">Membrane</keyword>
<dbReference type="EMBL" id="FOEG01000001">
    <property type="protein sequence ID" value="SEO49233.1"/>
    <property type="molecule type" value="Genomic_DNA"/>
</dbReference>
<evidence type="ECO:0000313" key="3">
    <source>
        <dbReference type="Proteomes" id="UP000199657"/>
    </source>
</evidence>